<dbReference type="AlphaFoldDB" id="A0A099UCG7"/>
<reference evidence="4 5" key="1">
    <citation type="journal article" date="2014" name="Genome Announc.">
        <title>Draft genome sequences of eight enterohepatic helicobacter species isolated from both laboratory and wild rodents.</title>
        <authorList>
            <person name="Sheh A."/>
            <person name="Shen Z."/>
            <person name="Fox J.G."/>
        </authorList>
    </citation>
    <scope>NUCLEOTIDE SEQUENCE [LARGE SCALE GENOMIC DNA]</scope>
    <source>
        <strain evidence="4 5">MIT 98-6810</strain>
    </source>
</reference>
<dbReference type="PATRIC" id="fig|76936.10.peg.1036"/>
<keyword evidence="2" id="KW-0677">Repeat</keyword>
<dbReference type="Gene3D" id="3.80.10.10">
    <property type="entry name" value="Ribonuclease Inhibitor"/>
    <property type="match status" value="1"/>
</dbReference>
<dbReference type="InterPro" id="IPR032675">
    <property type="entry name" value="LRR_dom_sf"/>
</dbReference>
<dbReference type="InterPro" id="IPR050216">
    <property type="entry name" value="LRR_domain-containing"/>
</dbReference>
<protein>
    <submittedName>
        <fullName evidence="4">Leucine-rich repeat domain-containing protein</fullName>
    </submittedName>
</protein>
<name>A0A099UCG7_9HELI</name>
<dbReference type="RefSeq" id="WP_034343185.1">
    <property type="nucleotide sequence ID" value="NZ_CAOMJD010000032.1"/>
</dbReference>
<dbReference type="STRING" id="76936.BN2458_PEG1061"/>
<dbReference type="InterPro" id="IPR003591">
    <property type="entry name" value="Leu-rich_rpt_typical-subtyp"/>
</dbReference>
<dbReference type="SMART" id="SM00364">
    <property type="entry name" value="LRR_BAC"/>
    <property type="match status" value="2"/>
</dbReference>
<evidence type="ECO:0000313" key="6">
    <source>
        <dbReference type="Proteomes" id="UP000064525"/>
    </source>
</evidence>
<dbReference type="Proteomes" id="UP000029925">
    <property type="component" value="Unassembled WGS sequence"/>
</dbReference>
<keyword evidence="1" id="KW-0433">Leucine-rich repeat</keyword>
<evidence type="ECO:0000256" key="2">
    <source>
        <dbReference type="ARBA" id="ARBA00022737"/>
    </source>
</evidence>
<dbReference type="PROSITE" id="PS51450">
    <property type="entry name" value="LRR"/>
    <property type="match status" value="2"/>
</dbReference>
<dbReference type="KEGG" id="hty:BN2458_PEG1061"/>
<sequence length="213" mass="24261">MKQEDNVSKLTPQELEELSNWLWNNCDDCGLMLEDMTDSLRYCDENPADLDPSELEDWLLETRLFALDDNCPKGIKDLPKTLGALKGLQAIVAQRQSIQSIPKEICEIKGLEVLDLFDNELTQIPQEIGKLESLRELYLGENNITSLPESIKNLQSLEILCLNDNPIKALPEWLSECKNLKCIEVDDDVEIPSCIDSTLINADYEGYSSYDYR</sequence>
<evidence type="ECO:0000313" key="5">
    <source>
        <dbReference type="Proteomes" id="UP000029925"/>
    </source>
</evidence>
<dbReference type="InterPro" id="IPR025875">
    <property type="entry name" value="Leu-rich_rpt_4"/>
</dbReference>
<evidence type="ECO:0000313" key="3">
    <source>
        <dbReference type="EMBL" id="CUU39946.1"/>
    </source>
</evidence>
<keyword evidence="5" id="KW-1185">Reference proteome</keyword>
<dbReference type="InterPro" id="IPR001611">
    <property type="entry name" value="Leu-rich_rpt"/>
</dbReference>
<dbReference type="SMART" id="SM00369">
    <property type="entry name" value="LRR_TYP"/>
    <property type="match status" value="3"/>
</dbReference>
<dbReference type="GeneID" id="78151280"/>
<accession>A0A099UCG7</accession>
<dbReference type="GO" id="GO:0005737">
    <property type="term" value="C:cytoplasm"/>
    <property type="evidence" value="ECO:0007669"/>
    <property type="project" value="TreeGrafter"/>
</dbReference>
<reference evidence="3" key="3">
    <citation type="submission" date="2015-11" db="EMBL/GenBank/DDBJ databases">
        <authorList>
            <person name="Zhang Y."/>
            <person name="Guo Z."/>
        </authorList>
    </citation>
    <scope>NUCLEOTIDE SEQUENCE</scope>
    <source>
        <strain evidence="3">1</strain>
    </source>
</reference>
<dbReference type="SUPFAM" id="SSF52058">
    <property type="entry name" value="L domain-like"/>
    <property type="match status" value="1"/>
</dbReference>
<reference evidence="6" key="2">
    <citation type="submission" date="2015-11" db="EMBL/GenBank/DDBJ databases">
        <authorList>
            <person name="Anvar S.Y."/>
        </authorList>
    </citation>
    <scope>NUCLEOTIDE SEQUENCE [LARGE SCALE GENOMIC DNA]</scope>
</reference>
<dbReference type="OrthoDB" id="5326649at2"/>
<gene>
    <name evidence="3" type="ORF">BN2458_PEG1061</name>
    <name evidence="4" type="ORF">LS75_008295</name>
</gene>
<dbReference type="EMBL" id="LN907858">
    <property type="protein sequence ID" value="CUU39946.1"/>
    <property type="molecule type" value="Genomic_DNA"/>
</dbReference>
<dbReference type="Proteomes" id="UP000064525">
    <property type="component" value="Chromosome I"/>
</dbReference>
<evidence type="ECO:0000313" key="4">
    <source>
        <dbReference type="EMBL" id="TLD77966.1"/>
    </source>
</evidence>
<proteinExistence type="predicted"/>
<dbReference type="PANTHER" id="PTHR48051">
    <property type="match status" value="1"/>
</dbReference>
<organism evidence="3 6">
    <name type="scientific">Helicobacter typhlonius</name>
    <dbReference type="NCBI Taxonomy" id="76936"/>
    <lineage>
        <taxon>Bacteria</taxon>
        <taxon>Pseudomonadati</taxon>
        <taxon>Campylobacterota</taxon>
        <taxon>Epsilonproteobacteria</taxon>
        <taxon>Campylobacterales</taxon>
        <taxon>Helicobacteraceae</taxon>
        <taxon>Helicobacter</taxon>
    </lineage>
</organism>
<dbReference type="EMBL" id="JRPF02000012">
    <property type="protein sequence ID" value="TLD77966.1"/>
    <property type="molecule type" value="Genomic_DNA"/>
</dbReference>
<dbReference type="Pfam" id="PF12799">
    <property type="entry name" value="LRR_4"/>
    <property type="match status" value="1"/>
</dbReference>
<dbReference type="PANTHER" id="PTHR48051:SF1">
    <property type="entry name" value="RAS SUPPRESSOR PROTEIN 1"/>
    <property type="match status" value="1"/>
</dbReference>
<evidence type="ECO:0000256" key="1">
    <source>
        <dbReference type="ARBA" id="ARBA00022614"/>
    </source>
</evidence>